<keyword evidence="1" id="KW-0802">TPR repeat</keyword>
<evidence type="ECO:0008006" key="4">
    <source>
        <dbReference type="Google" id="ProtNLM"/>
    </source>
</evidence>
<dbReference type="EMBL" id="CAJNRE010007997">
    <property type="protein sequence ID" value="CAF2069579.1"/>
    <property type="molecule type" value="Genomic_DNA"/>
</dbReference>
<dbReference type="SUPFAM" id="SSF48452">
    <property type="entry name" value="TPR-like"/>
    <property type="match status" value="1"/>
</dbReference>
<sequence>MDEYDKLVQFSLLMLAEMSDDDERLIMFHSHLGATYNDLRRYEEALTHLKKVTGLEAPESSMSCAETFANIGIVYHSMENYPEAMTYMLKAQYIVENHFPQ</sequence>
<feature type="repeat" description="TPR" evidence="1">
    <location>
        <begin position="65"/>
        <end position="98"/>
    </location>
</feature>
<name>A0A816R5S8_9BILA</name>
<dbReference type="InterPro" id="IPR019734">
    <property type="entry name" value="TPR_rpt"/>
</dbReference>
<accession>A0A816R5S8</accession>
<dbReference type="InterPro" id="IPR011990">
    <property type="entry name" value="TPR-like_helical_dom_sf"/>
</dbReference>
<evidence type="ECO:0000256" key="1">
    <source>
        <dbReference type="PROSITE-ProRule" id="PRU00339"/>
    </source>
</evidence>
<gene>
    <name evidence="2" type="ORF">MBJ925_LOCUS16458</name>
</gene>
<comment type="caution">
    <text evidence="2">The sequence shown here is derived from an EMBL/GenBank/DDBJ whole genome shotgun (WGS) entry which is preliminary data.</text>
</comment>
<evidence type="ECO:0000313" key="3">
    <source>
        <dbReference type="Proteomes" id="UP000663824"/>
    </source>
</evidence>
<dbReference type="Proteomes" id="UP000663824">
    <property type="component" value="Unassembled WGS sequence"/>
</dbReference>
<evidence type="ECO:0000313" key="2">
    <source>
        <dbReference type="EMBL" id="CAF2069579.1"/>
    </source>
</evidence>
<protein>
    <recommendedName>
        <fullName evidence="4">Tetratricopeptide repeat protein</fullName>
    </recommendedName>
</protein>
<organism evidence="2 3">
    <name type="scientific">Rotaria magnacalcarata</name>
    <dbReference type="NCBI Taxonomy" id="392030"/>
    <lineage>
        <taxon>Eukaryota</taxon>
        <taxon>Metazoa</taxon>
        <taxon>Spiralia</taxon>
        <taxon>Gnathifera</taxon>
        <taxon>Rotifera</taxon>
        <taxon>Eurotatoria</taxon>
        <taxon>Bdelloidea</taxon>
        <taxon>Philodinida</taxon>
        <taxon>Philodinidae</taxon>
        <taxon>Rotaria</taxon>
    </lineage>
</organism>
<reference evidence="2" key="1">
    <citation type="submission" date="2021-02" db="EMBL/GenBank/DDBJ databases">
        <authorList>
            <person name="Nowell W R."/>
        </authorList>
    </citation>
    <scope>NUCLEOTIDE SEQUENCE</scope>
</reference>
<dbReference type="Pfam" id="PF13374">
    <property type="entry name" value="TPR_10"/>
    <property type="match status" value="2"/>
</dbReference>
<dbReference type="Gene3D" id="1.25.40.10">
    <property type="entry name" value="Tetratricopeptide repeat domain"/>
    <property type="match status" value="1"/>
</dbReference>
<proteinExistence type="predicted"/>
<dbReference type="AlphaFoldDB" id="A0A816R5S8"/>
<dbReference type="SMART" id="SM00028">
    <property type="entry name" value="TPR"/>
    <property type="match status" value="2"/>
</dbReference>
<dbReference type="PROSITE" id="PS50005">
    <property type="entry name" value="TPR"/>
    <property type="match status" value="1"/>
</dbReference>